<evidence type="ECO:0000313" key="5">
    <source>
        <dbReference type="EMBL" id="HIU58630.1"/>
    </source>
</evidence>
<dbReference type="Pfam" id="PF08501">
    <property type="entry name" value="Shikimate_dh_N"/>
    <property type="match status" value="1"/>
</dbReference>
<dbReference type="Gene3D" id="3.40.50.10860">
    <property type="entry name" value="Leucine Dehydrogenase, chain A, domain 1"/>
    <property type="match status" value="1"/>
</dbReference>
<dbReference type="Gene3D" id="3.40.50.720">
    <property type="entry name" value="NAD(P)-binding Rossmann-like Domain"/>
    <property type="match status" value="1"/>
</dbReference>
<dbReference type="GO" id="GO:0050661">
    <property type="term" value="F:NADP binding"/>
    <property type="evidence" value="ECO:0007669"/>
    <property type="project" value="TreeGrafter"/>
</dbReference>
<evidence type="ECO:0000256" key="2">
    <source>
        <dbReference type="ARBA" id="ARBA00023141"/>
    </source>
</evidence>
<proteinExistence type="predicted"/>
<evidence type="ECO:0000259" key="4">
    <source>
        <dbReference type="Pfam" id="PF08501"/>
    </source>
</evidence>
<reference evidence="5" key="2">
    <citation type="journal article" date="2021" name="PeerJ">
        <title>Extensive microbial diversity within the chicken gut microbiome revealed by metagenomics and culture.</title>
        <authorList>
            <person name="Gilroy R."/>
            <person name="Ravi A."/>
            <person name="Getino M."/>
            <person name="Pursley I."/>
            <person name="Horton D.L."/>
            <person name="Alikhan N.F."/>
            <person name="Baker D."/>
            <person name="Gharbi K."/>
            <person name="Hall N."/>
            <person name="Watson M."/>
            <person name="Adriaenssens E.M."/>
            <person name="Foster-Nyarko E."/>
            <person name="Jarju S."/>
            <person name="Secka A."/>
            <person name="Antonio M."/>
            <person name="Oren A."/>
            <person name="Chaudhuri R.R."/>
            <person name="La Ragione R."/>
            <person name="Hildebrand F."/>
            <person name="Pallen M.J."/>
        </authorList>
    </citation>
    <scope>NUCLEOTIDE SEQUENCE</scope>
    <source>
        <strain evidence="5">11687</strain>
    </source>
</reference>
<dbReference type="CDD" id="cd01065">
    <property type="entry name" value="NAD_bind_Shikimate_DH"/>
    <property type="match status" value="1"/>
</dbReference>
<dbReference type="InterPro" id="IPR036291">
    <property type="entry name" value="NAD(P)-bd_dom_sf"/>
</dbReference>
<dbReference type="SUPFAM" id="SSF51735">
    <property type="entry name" value="NAD(P)-binding Rossmann-fold domains"/>
    <property type="match status" value="1"/>
</dbReference>
<dbReference type="SUPFAM" id="SSF53223">
    <property type="entry name" value="Aminoacid dehydrogenase-like, N-terminal domain"/>
    <property type="match status" value="1"/>
</dbReference>
<comment type="pathway">
    <text evidence="1">Metabolic intermediate biosynthesis; chorismate biosynthesis; chorismate from D-erythrose 4-phosphate and phosphoenolpyruvate: step 4/7.</text>
</comment>
<dbReference type="EMBL" id="DVMZ01000025">
    <property type="protein sequence ID" value="HIU58630.1"/>
    <property type="molecule type" value="Genomic_DNA"/>
</dbReference>
<keyword evidence="2" id="KW-0028">Amino-acid biosynthesis</keyword>
<dbReference type="GO" id="GO:0009073">
    <property type="term" value="P:aromatic amino acid family biosynthetic process"/>
    <property type="evidence" value="ECO:0007669"/>
    <property type="project" value="UniProtKB-KW"/>
</dbReference>
<organism evidence="5 6">
    <name type="scientific">Candidatus Scatosoma pullistercoris</name>
    <dbReference type="NCBI Taxonomy" id="2840934"/>
    <lineage>
        <taxon>Bacteria</taxon>
        <taxon>Bacillati</taxon>
        <taxon>Bacillota</taxon>
        <taxon>Clostridia</taxon>
        <taxon>Candidatus Scatosoma</taxon>
    </lineage>
</organism>
<evidence type="ECO:0000256" key="1">
    <source>
        <dbReference type="ARBA" id="ARBA00004871"/>
    </source>
</evidence>
<feature type="compositionally biased region" description="Basic and acidic residues" evidence="3">
    <location>
        <begin position="1"/>
        <end position="12"/>
    </location>
</feature>
<dbReference type="GO" id="GO:0019632">
    <property type="term" value="P:shikimate metabolic process"/>
    <property type="evidence" value="ECO:0007669"/>
    <property type="project" value="TreeGrafter"/>
</dbReference>
<evidence type="ECO:0000256" key="3">
    <source>
        <dbReference type="SAM" id="MobiDB-lite"/>
    </source>
</evidence>
<protein>
    <submittedName>
        <fullName evidence="5">Shikimate dehydrogenase</fullName>
    </submittedName>
</protein>
<accession>A0A9D1MDY3</accession>
<dbReference type="GO" id="GO:0009423">
    <property type="term" value="P:chorismate biosynthetic process"/>
    <property type="evidence" value="ECO:0007669"/>
    <property type="project" value="TreeGrafter"/>
</dbReference>
<reference evidence="5" key="1">
    <citation type="submission" date="2020-10" db="EMBL/GenBank/DDBJ databases">
        <authorList>
            <person name="Gilroy R."/>
        </authorList>
    </citation>
    <scope>NUCLEOTIDE SEQUENCE</scope>
    <source>
        <strain evidence="5">11687</strain>
    </source>
</reference>
<name>A0A9D1MDY3_9FIRM</name>
<dbReference type="InterPro" id="IPR013708">
    <property type="entry name" value="Shikimate_DH-bd_N"/>
</dbReference>
<dbReference type="AlphaFoldDB" id="A0A9D1MDY3"/>
<dbReference type="GO" id="GO:0005829">
    <property type="term" value="C:cytosol"/>
    <property type="evidence" value="ECO:0007669"/>
    <property type="project" value="TreeGrafter"/>
</dbReference>
<dbReference type="Proteomes" id="UP000824081">
    <property type="component" value="Unassembled WGS sequence"/>
</dbReference>
<gene>
    <name evidence="5" type="ORF">IAC57_00870</name>
</gene>
<dbReference type="PANTHER" id="PTHR21089:SF1">
    <property type="entry name" value="BIFUNCTIONAL 3-DEHYDROQUINATE DEHYDRATASE_SHIKIMATE DEHYDROGENASE, CHLOROPLASTIC"/>
    <property type="match status" value="1"/>
</dbReference>
<evidence type="ECO:0000313" key="6">
    <source>
        <dbReference type="Proteomes" id="UP000824081"/>
    </source>
</evidence>
<comment type="caution">
    <text evidence="5">The sequence shown here is derived from an EMBL/GenBank/DDBJ whole genome shotgun (WGS) entry which is preliminary data.</text>
</comment>
<keyword evidence="2" id="KW-0057">Aromatic amino acid biosynthesis</keyword>
<dbReference type="PANTHER" id="PTHR21089">
    <property type="entry name" value="SHIKIMATE DEHYDROGENASE"/>
    <property type="match status" value="1"/>
</dbReference>
<sequence length="288" mass="30673">MSGTEKRPEEISGKNSGGARDAAVGAKRKKLALLGADVSDSESPQIHTFILSQLGFSCDYECVSAGADGVGEAVKRLLAEKDGFNVTVPYKKTVIPYLSGLSDTAEAFDSVNTVTAGRGYNTDGTGFLQMLAAAGIEPAGKRVLVLGAGGSGRSSAAALLFSGAQVWLYQRREELLKEVCRSLGANRAEDPEEGGYNLLVNCTGVGMHKTVGQSPVSGRAFFGCQAAVDLIYSPAESEFLRLARLAGKKTLNGHAMLFYQAYDADCLYLGRTPDRTEADELCRKYFLR</sequence>
<feature type="region of interest" description="Disordered" evidence="3">
    <location>
        <begin position="1"/>
        <end position="22"/>
    </location>
</feature>
<dbReference type="InterPro" id="IPR022893">
    <property type="entry name" value="Shikimate_DH_fam"/>
</dbReference>
<dbReference type="GO" id="GO:0004764">
    <property type="term" value="F:shikimate 3-dehydrogenase (NADP+) activity"/>
    <property type="evidence" value="ECO:0007669"/>
    <property type="project" value="InterPro"/>
</dbReference>
<feature type="domain" description="Shikimate dehydrogenase substrate binding N-terminal" evidence="4">
    <location>
        <begin position="33"/>
        <end position="114"/>
    </location>
</feature>
<dbReference type="InterPro" id="IPR046346">
    <property type="entry name" value="Aminoacid_DH-like_N_sf"/>
</dbReference>